<organism evidence="1">
    <name type="scientific">Accumulibacter regalis</name>
    <dbReference type="NCBI Taxonomy" id="522306"/>
    <lineage>
        <taxon>Bacteria</taxon>
        <taxon>Pseudomonadati</taxon>
        <taxon>Pseudomonadota</taxon>
        <taxon>Betaproteobacteria</taxon>
        <taxon>Candidatus Accumulibacter</taxon>
    </lineage>
</organism>
<dbReference type="eggNOG" id="COG1769">
    <property type="taxonomic scope" value="Bacteria"/>
</dbReference>
<dbReference type="HOGENOM" id="CLU_044328_0_0_4"/>
<reference evidence="1" key="2">
    <citation type="submission" date="2009-09" db="EMBL/GenBank/DDBJ databases">
        <title>Complete sequence of chromosome of Candidatus Accumulibacter phosphatis clade IIA str. UW-1.</title>
        <authorList>
            <consortium name="US DOE Joint Genome Institute"/>
            <person name="Martin H.G."/>
            <person name="Ivanova N."/>
            <person name="Kunin V."/>
            <person name="Warnecke F."/>
            <person name="Barry K."/>
            <person name="He S."/>
            <person name="Salamov A."/>
            <person name="Szeto E."/>
            <person name="Dalin E."/>
            <person name="Pangilinan J.L."/>
            <person name="Lapidus A."/>
            <person name="Lowry S."/>
            <person name="Kyrpides N.C."/>
            <person name="McMahon K.D."/>
            <person name="Hugenholtz P."/>
        </authorList>
    </citation>
    <scope>NUCLEOTIDE SEQUENCE [LARGE SCALE GENOMIC DNA]</scope>
    <source>
        <strain evidence="1">UW-1</strain>
    </source>
</reference>
<dbReference type="Gene3D" id="3.30.70.2940">
    <property type="match status" value="1"/>
</dbReference>
<dbReference type="Pfam" id="PF09700">
    <property type="entry name" value="Cas_Cmr3"/>
    <property type="match status" value="1"/>
</dbReference>
<protein>
    <submittedName>
        <fullName evidence="1">CRISPR-associated protein, Cmr3 family</fullName>
    </submittedName>
</protein>
<dbReference type="AlphaFoldDB" id="C7RP12"/>
<evidence type="ECO:0000313" key="1">
    <source>
        <dbReference type="EMBL" id="ACV35494.1"/>
    </source>
</evidence>
<dbReference type="STRING" id="522306.CAP2UW1_2202"/>
<dbReference type="Gene3D" id="2.60.40.4350">
    <property type="match status" value="1"/>
</dbReference>
<proteinExistence type="predicted"/>
<name>C7RP12_ACCRE</name>
<accession>C7RP12</accession>
<reference evidence="1" key="1">
    <citation type="submission" date="2009-08" db="EMBL/GenBank/DDBJ databases">
        <authorList>
            <consortium name="US DOE Joint Genome Institute"/>
            <person name="Lucas S."/>
            <person name="Copeland A."/>
            <person name="Lapidus A."/>
            <person name="Glavina del Rio T."/>
            <person name="Dalin E."/>
            <person name="Tice H."/>
            <person name="Bruce D."/>
            <person name="Barry K."/>
            <person name="Pitluck S."/>
            <person name="Lowry S."/>
            <person name="Larimer F."/>
            <person name="Land M."/>
            <person name="Hauser L."/>
            <person name="Kyrpides N."/>
            <person name="Ivanova N."/>
            <person name="McMahon K.D."/>
            <person name="Hugenholtz P."/>
        </authorList>
    </citation>
    <scope>NUCLEOTIDE SEQUENCE</scope>
    <source>
        <strain evidence="1">UW-1</strain>
    </source>
</reference>
<dbReference type="InterPro" id="IPR019117">
    <property type="entry name" value="CRISPR-assoc_protein_Cmr3"/>
</dbReference>
<dbReference type="KEGG" id="app:CAP2UW1_2202"/>
<sequence length="393" mass="41094">MSVPTPFYHFVQPLDVLMIRGNKSFGGDGQHGEAVMPPWPSRFAGAFRAALLGKDAGQLASFAHAGDRLTGELGAVLGSRDAPGSFAINWLSLAILGAGAGAGSLRAIVPLPADLVAFDAPGVASLVALQPTAPSAGCTASGELPLVAHLRIARQAKPQAGRWLDATGLAAYLRGELPARTLSSADLFKRETRLGIALDHGSRTAADGALYTSEAIALDQAVGFLVGCEGDAGQLPKSGHLRLGGDGKGASYLAIAFTAPVVPPQEITTSRCFRIILATPGLFAGGWLPEGVTRCGSAGEYRLQGDGFSARLACAAVPRFDTISGWDLVRQQPKTAQRAAPAGSVYWFDDFAGDVGKLAEWVAGGLWGDNPDRQRRAEGFNRAWLGLWRRNTP</sequence>
<dbReference type="OrthoDB" id="6162707at2"/>
<gene>
    <name evidence="1" type="ordered locus">CAP2UW1_2202</name>
</gene>
<dbReference type="EMBL" id="CP001715">
    <property type="protein sequence ID" value="ACV35494.1"/>
    <property type="molecule type" value="Genomic_DNA"/>
</dbReference>